<evidence type="ECO:0000313" key="2">
    <source>
        <dbReference type="Proteomes" id="UP000228987"/>
    </source>
</evidence>
<dbReference type="Proteomes" id="UP000228987">
    <property type="component" value="Unassembled WGS sequence"/>
</dbReference>
<name>A0A2A5C6P9_9GAMM</name>
<proteinExistence type="predicted"/>
<protein>
    <submittedName>
        <fullName evidence="1">N4-gp56 family major capsid protein</fullName>
    </submittedName>
</protein>
<dbReference type="EMBL" id="NVWI01000018">
    <property type="protein sequence ID" value="PCJ39138.1"/>
    <property type="molecule type" value="Genomic_DNA"/>
</dbReference>
<reference evidence="2" key="1">
    <citation type="submission" date="2017-08" db="EMBL/GenBank/DDBJ databases">
        <title>A dynamic microbial community with high functional redundancy inhabits the cold, oxic subseafloor aquifer.</title>
        <authorList>
            <person name="Tully B.J."/>
            <person name="Wheat C.G."/>
            <person name="Glazer B.T."/>
            <person name="Huber J.A."/>
        </authorList>
    </citation>
    <scope>NUCLEOTIDE SEQUENCE [LARGE SCALE GENOMIC DNA]</scope>
</reference>
<dbReference type="NCBIfam" id="TIGR04387">
    <property type="entry name" value="capsid_maj_N4"/>
    <property type="match status" value="1"/>
</dbReference>
<organism evidence="1 2">
    <name type="scientific">SAR86 cluster bacterium</name>
    <dbReference type="NCBI Taxonomy" id="2030880"/>
    <lineage>
        <taxon>Bacteria</taxon>
        <taxon>Pseudomonadati</taxon>
        <taxon>Pseudomonadota</taxon>
        <taxon>Gammaproteobacteria</taxon>
        <taxon>SAR86 cluster</taxon>
    </lineage>
</organism>
<gene>
    <name evidence="1" type="ORF">COA71_14575</name>
</gene>
<evidence type="ECO:0000313" key="1">
    <source>
        <dbReference type="EMBL" id="PCJ39138.1"/>
    </source>
</evidence>
<comment type="caution">
    <text evidence="1">The sequence shown here is derived from an EMBL/GenBank/DDBJ whole genome shotgun (WGS) entry which is preliminary data.</text>
</comment>
<accession>A0A2A5C6P9</accession>
<sequence length="350" mass="38437">MAIVSYDTNTPRIAKVKGEILKHAIPRMVLSITGTQHRIGKNMSDTVVFRRWLPFGGATTNSTTINEWVVDENKHLTTDGVTPVADTITPQDITVQLNQYSVLYSYTDKTAELYEDDIPKPMMKQAGQRMGLVKELLAYGILKASTNKYYAGGTTRATVDETVTLNRLRNITRSLEANRADMITEVIDASPYYNTSPVEAGYLVFTDTDMAHDIREIQGFTKAAEYGEMGMKAHPRELGAVDEYRFITSPELSPVLAAGAAVGTTGLISDASVNIDVYFLIVVAEDAWGDVALRGLDGFSLTHLPHNKKDKQDPLGQRGYIGGKFWAAPFMQNDGWAAILETGATDLADT</sequence>
<dbReference type="AlphaFoldDB" id="A0A2A5C6P9"/>